<dbReference type="Proteomes" id="UP000294145">
    <property type="component" value="Unassembled WGS sequence"/>
</dbReference>
<proteinExistence type="predicted"/>
<organism evidence="1 2">
    <name type="scientific">Vibrio cholerae</name>
    <dbReference type="NCBI Taxonomy" id="666"/>
    <lineage>
        <taxon>Bacteria</taxon>
        <taxon>Pseudomonadati</taxon>
        <taxon>Pseudomonadota</taxon>
        <taxon>Gammaproteobacteria</taxon>
        <taxon>Vibrionales</taxon>
        <taxon>Vibrionaceae</taxon>
        <taxon>Vibrio</taxon>
    </lineage>
</organism>
<gene>
    <name evidence="1" type="ORF">EYB64_12115</name>
</gene>
<accession>A0A7Z7VNJ9</accession>
<dbReference type="AlphaFoldDB" id="A0A7Z7VNJ9"/>
<dbReference type="Pfam" id="PF12083">
    <property type="entry name" value="DUF3560"/>
    <property type="match status" value="1"/>
</dbReference>
<comment type="caution">
    <text evidence="1">The sequence shown here is derived from an EMBL/GenBank/DDBJ whole genome shotgun (WGS) entry which is preliminary data.</text>
</comment>
<dbReference type="RefSeq" id="WP_154715501.1">
    <property type="nucleotide sequence ID" value="NZ_POTE01000123.1"/>
</dbReference>
<evidence type="ECO:0000313" key="2">
    <source>
        <dbReference type="Proteomes" id="UP000294145"/>
    </source>
</evidence>
<dbReference type="EMBL" id="SISP01000020">
    <property type="protein sequence ID" value="TBM41312.1"/>
    <property type="molecule type" value="Genomic_DNA"/>
</dbReference>
<protein>
    <submittedName>
        <fullName evidence="1">DUF3560 domain-containing protein</fullName>
    </submittedName>
</protein>
<name>A0A7Z7VNJ9_VIBCL</name>
<dbReference type="InterPro" id="IPR021944">
    <property type="entry name" value="DUF3560"/>
</dbReference>
<sequence>MNNLVEKCTYSPEDNKLRIYVVDSDERFDDEVRGKLKDLGFIWAPLQKLYLAHWSPKREDFCAELGGQIVAEETTMLERAEAKSERLAILAEKRASESNAYSRAAQSMREKLASGQPVLAGHHSQRRVEKQMNAVERSQEQAVNLLKTANYWLSRAEGVEAHAIKKNDVRTRMSRIDTLFKELRDYQSQINHGYSVVRLWTEISEDKSEKREKLATYWAGSYMSNSRRTKKAAPSNLYFSLSNGEISVDDAIQKAITWGHALINNPDVYRWINHTLNRLAYEISAFGRVARYSGSLSDVVIKAFARKHGAESPICVRNNDGSYTLKSSVPLPLHISDGLELTLTDEQWRDLFVDVGYEVPQAKSKLPSIINANVKSVRVKLHGNVKELDVLSLTNKEFKAIYDDFRGVRPTACGNYRVRVCLDPKSNEVYYSRNWVVVFLNDSKSHPVPESDSFIVVSEE</sequence>
<reference evidence="1 2" key="1">
    <citation type="submission" date="2019-02" db="EMBL/GenBank/DDBJ databases">
        <title>Genomic plasticity associated with the antimicrobial resistance in Vibrio cholerae.</title>
        <authorList>
            <person name="Verma J."/>
            <person name="Bag S."/>
            <person name="Saha B."/>
            <person name="Kumar P."/>
            <person name="Ghosh T.S."/>
            <person name="Dayal M."/>
            <person name="Senapati T."/>
            <person name="Mehra S."/>
            <person name="Dey P."/>
            <person name="Desigamani A."/>
            <person name="Kumar D."/>
            <person name="Rana P."/>
            <person name="Kumar B."/>
            <person name="Maiti T.K."/>
            <person name="Sharma N.C."/>
            <person name="Bhadra R.K."/>
            <person name="Mutreja A."/>
            <person name="Nair G.B."/>
            <person name="Ramamurthy T."/>
            <person name="Das B."/>
        </authorList>
    </citation>
    <scope>NUCLEOTIDE SEQUENCE [LARGE SCALE GENOMIC DNA]</scope>
    <source>
        <strain evidence="1 2">IDH06781</strain>
    </source>
</reference>
<evidence type="ECO:0000313" key="1">
    <source>
        <dbReference type="EMBL" id="TBM41312.1"/>
    </source>
</evidence>